<dbReference type="AlphaFoldDB" id="A0A449BF35"/>
<feature type="transmembrane region" description="Helical" evidence="1">
    <location>
        <begin position="79"/>
        <end position="101"/>
    </location>
</feature>
<keyword evidence="3" id="KW-1185">Reference proteome</keyword>
<feature type="transmembrane region" description="Helical" evidence="1">
    <location>
        <begin position="284"/>
        <end position="303"/>
    </location>
</feature>
<keyword evidence="1" id="KW-1133">Transmembrane helix</keyword>
<dbReference type="Proteomes" id="UP000289841">
    <property type="component" value="Chromosome"/>
</dbReference>
<evidence type="ECO:0000313" key="3">
    <source>
        <dbReference type="Proteomes" id="UP000289841"/>
    </source>
</evidence>
<organism evidence="2 3">
    <name type="scientific">Haploplasma axanthum</name>
    <name type="common">Acholeplasma axanthum</name>
    <dbReference type="NCBI Taxonomy" id="29552"/>
    <lineage>
        <taxon>Bacteria</taxon>
        <taxon>Bacillati</taxon>
        <taxon>Mycoplasmatota</taxon>
        <taxon>Mollicutes</taxon>
        <taxon>Acholeplasmatales</taxon>
        <taxon>Acholeplasmataceae</taxon>
        <taxon>Haploplasma</taxon>
    </lineage>
</organism>
<dbReference type="STRING" id="1278311.GCA_000428705_00117"/>
<evidence type="ECO:0000313" key="2">
    <source>
        <dbReference type="EMBL" id="VEU81035.1"/>
    </source>
</evidence>
<keyword evidence="1" id="KW-0472">Membrane</keyword>
<gene>
    <name evidence="2" type="ORF">NCTC10138_01426</name>
</gene>
<feature type="transmembrane region" description="Helical" evidence="1">
    <location>
        <begin position="113"/>
        <end position="142"/>
    </location>
</feature>
<dbReference type="EMBL" id="LR215048">
    <property type="protein sequence ID" value="VEU81035.1"/>
    <property type="molecule type" value="Genomic_DNA"/>
</dbReference>
<feature type="transmembrane region" description="Helical" evidence="1">
    <location>
        <begin position="176"/>
        <end position="195"/>
    </location>
</feature>
<dbReference type="OrthoDB" id="370394at2"/>
<feature type="transmembrane region" description="Helical" evidence="1">
    <location>
        <begin position="245"/>
        <end position="264"/>
    </location>
</feature>
<dbReference type="RefSeq" id="WP_026389952.1">
    <property type="nucleotide sequence ID" value="NZ_LR215048.1"/>
</dbReference>
<evidence type="ECO:0000256" key="1">
    <source>
        <dbReference type="SAM" id="Phobius"/>
    </source>
</evidence>
<sequence length="312" mass="35827">MNLIDKYVYNVIKDLPEKQRSEVSEELTANIYDMLAGDESDANIEKVILELGNPKEIALSYSDKEKYVVGPKDYAQYLLVLRTALIIASILFFFFGAIIILEKTVNRDVVNRVFSVLLGGLTAGVIGLILSYATVTFVFQIISLSKVNLKKKPWNIQMLEEVPKEKKYLISKKKTIIEMTISLIIGFLGVFILTFYNNFYFFGIEIVLNKTITSIYIPLFFLSIILLITKTTIKMKVNKISYKTTIYDTIYSLITGVLIITFMLQEKLFVDEVYDKFDMKTYQITMIVLSTVLGIFILTKLAIKWYRTVKSN</sequence>
<proteinExistence type="predicted"/>
<name>A0A449BF35_HAPAX</name>
<protein>
    <submittedName>
        <fullName evidence="2">Uncharacterized protein</fullName>
    </submittedName>
</protein>
<keyword evidence="1" id="KW-0812">Transmembrane</keyword>
<feature type="transmembrane region" description="Helical" evidence="1">
    <location>
        <begin position="215"/>
        <end position="233"/>
    </location>
</feature>
<accession>A0A449BF35</accession>
<reference evidence="2 3" key="1">
    <citation type="submission" date="2019-01" db="EMBL/GenBank/DDBJ databases">
        <authorList>
            <consortium name="Pathogen Informatics"/>
        </authorList>
    </citation>
    <scope>NUCLEOTIDE SEQUENCE [LARGE SCALE GENOMIC DNA]</scope>
    <source>
        <strain evidence="2 3">NCTC10138</strain>
    </source>
</reference>
<dbReference type="KEGG" id="aaxa:NCTC10138_01426"/>